<evidence type="ECO:0000313" key="6">
    <source>
        <dbReference type="EMBL" id="VEB92144.1"/>
    </source>
</evidence>
<dbReference type="InterPro" id="IPR058240">
    <property type="entry name" value="rSAM_sf"/>
</dbReference>
<reference evidence="6 8" key="2">
    <citation type="submission" date="2018-12" db="EMBL/GenBank/DDBJ databases">
        <authorList>
            <consortium name="Pathogen Informatics"/>
        </authorList>
    </citation>
    <scope>NUCLEOTIDE SEQUENCE [LARGE SCALE GENOMIC DNA]</scope>
    <source>
        <strain evidence="6 8">NCTC11075</strain>
    </source>
</reference>
<dbReference type="Proteomes" id="UP000251584">
    <property type="component" value="Unassembled WGS sequence"/>
</dbReference>
<sequence>MVAEHLLWMQKHYWQSRYSISFPRLRPCTGGVEPASIMDERQLVQTICAFRLLAPEIELSLSTRESPWFRDHVIPLAINNVSAFSKTQPGGYADNHPELEQFSPHDDRRPEAVANALTAQGLQPVWKDWDSYLGRASQT</sequence>
<feature type="compositionally biased region" description="Basic and acidic residues" evidence="3">
    <location>
        <begin position="95"/>
        <end position="108"/>
    </location>
</feature>
<dbReference type="AlphaFoldDB" id="A0A2X2W5F7"/>
<dbReference type="InterPro" id="IPR010722">
    <property type="entry name" value="BATS_dom"/>
</dbReference>
<dbReference type="Proteomes" id="UP000270272">
    <property type="component" value="Chromosome"/>
</dbReference>
<dbReference type="InterPro" id="IPR034428">
    <property type="entry name" value="ThiH/NoCL/HydG-like"/>
</dbReference>
<dbReference type="SUPFAM" id="SSF102114">
    <property type="entry name" value="Radical SAM enzymes"/>
    <property type="match status" value="1"/>
</dbReference>
<dbReference type="Gene3D" id="3.20.20.70">
    <property type="entry name" value="Aldolase class I"/>
    <property type="match status" value="1"/>
</dbReference>
<keyword evidence="2" id="KW-0408">Iron</keyword>
<dbReference type="PANTHER" id="PTHR43583:SF1">
    <property type="entry name" value="2-IMINOACETATE SYNTHASE"/>
    <property type="match status" value="1"/>
</dbReference>
<dbReference type="EMBL" id="LR134204">
    <property type="protein sequence ID" value="VEB92144.1"/>
    <property type="molecule type" value="Genomic_DNA"/>
</dbReference>
<dbReference type="GO" id="GO:0036355">
    <property type="term" value="F:2-iminoacetate synthase activity"/>
    <property type="evidence" value="ECO:0007669"/>
    <property type="project" value="UniProtKB-EC"/>
</dbReference>
<keyword evidence="2" id="KW-0004">4Fe-4S</keyword>
<evidence type="ECO:0000256" key="1">
    <source>
        <dbReference type="ARBA" id="ARBA00001966"/>
    </source>
</evidence>
<name>A0A2X2W5F7_CITKO</name>
<evidence type="ECO:0000256" key="3">
    <source>
        <dbReference type="SAM" id="MobiDB-lite"/>
    </source>
</evidence>
<reference evidence="5 7" key="1">
    <citation type="submission" date="2018-06" db="EMBL/GenBank/DDBJ databases">
        <authorList>
            <consortium name="Pathogen Informatics"/>
            <person name="Doyle S."/>
        </authorList>
    </citation>
    <scope>NUCLEOTIDE SEQUENCE [LARGE SCALE GENOMIC DNA]</scope>
    <source>
        <strain evidence="5 7">NCTC10786</strain>
    </source>
</reference>
<dbReference type="GO" id="GO:0051539">
    <property type="term" value="F:4 iron, 4 sulfur cluster binding"/>
    <property type="evidence" value="ECO:0007669"/>
    <property type="project" value="UniProtKB-KW"/>
</dbReference>
<gene>
    <name evidence="5" type="primary">thiH_1</name>
    <name evidence="5" type="ORF">NCTC10786_03599</name>
    <name evidence="6" type="ORF">NCTC11075_03291</name>
</gene>
<organism evidence="5 7">
    <name type="scientific">Citrobacter koseri</name>
    <name type="common">Citrobacter diversus</name>
    <dbReference type="NCBI Taxonomy" id="545"/>
    <lineage>
        <taxon>Bacteria</taxon>
        <taxon>Pseudomonadati</taxon>
        <taxon>Pseudomonadota</taxon>
        <taxon>Gammaproteobacteria</taxon>
        <taxon>Enterobacterales</taxon>
        <taxon>Enterobacteriaceae</taxon>
        <taxon>Citrobacter</taxon>
    </lineage>
</organism>
<evidence type="ECO:0000313" key="8">
    <source>
        <dbReference type="Proteomes" id="UP000270272"/>
    </source>
</evidence>
<dbReference type="PANTHER" id="PTHR43583">
    <property type="entry name" value="2-IMINOACETATE SYNTHASE"/>
    <property type="match status" value="1"/>
</dbReference>
<dbReference type="SMART" id="SM00876">
    <property type="entry name" value="BATS"/>
    <property type="match status" value="1"/>
</dbReference>
<keyword evidence="5" id="KW-0456">Lyase</keyword>
<protein>
    <submittedName>
        <fullName evidence="5">Thiamine biosynthesis protein</fullName>
        <ecNumber evidence="5">4.1.99.19</ecNumber>
    </submittedName>
</protein>
<feature type="region of interest" description="Disordered" evidence="3">
    <location>
        <begin position="87"/>
        <end position="108"/>
    </location>
</feature>
<keyword evidence="2" id="KW-0411">Iron-sulfur</keyword>
<evidence type="ECO:0000259" key="4">
    <source>
        <dbReference type="SMART" id="SM00876"/>
    </source>
</evidence>
<dbReference type="EC" id="4.1.99.19" evidence="5"/>
<evidence type="ECO:0000313" key="7">
    <source>
        <dbReference type="Proteomes" id="UP000251584"/>
    </source>
</evidence>
<evidence type="ECO:0000313" key="5">
    <source>
        <dbReference type="EMBL" id="SQB36536.1"/>
    </source>
</evidence>
<feature type="domain" description="Biotin and thiamin synthesis-associated" evidence="4">
    <location>
        <begin position="21"/>
        <end position="124"/>
    </location>
</feature>
<dbReference type="Pfam" id="PF06968">
    <property type="entry name" value="BATS"/>
    <property type="match status" value="1"/>
</dbReference>
<dbReference type="InterPro" id="IPR013785">
    <property type="entry name" value="Aldolase_TIM"/>
</dbReference>
<dbReference type="EMBL" id="UAVY01000006">
    <property type="protein sequence ID" value="SQB36536.1"/>
    <property type="molecule type" value="Genomic_DNA"/>
</dbReference>
<keyword evidence="2" id="KW-0479">Metal-binding</keyword>
<proteinExistence type="predicted"/>
<comment type="cofactor">
    <cofactor evidence="1">
        <name>[4Fe-4S] cluster</name>
        <dbReference type="ChEBI" id="CHEBI:49883"/>
    </cofactor>
</comment>
<accession>A0A2X2W5F7</accession>
<evidence type="ECO:0000256" key="2">
    <source>
        <dbReference type="ARBA" id="ARBA00022485"/>
    </source>
</evidence>